<evidence type="ECO:0000313" key="3">
    <source>
        <dbReference type="Proteomes" id="UP000275846"/>
    </source>
</evidence>
<evidence type="ECO:0000313" key="2">
    <source>
        <dbReference type="EMBL" id="VDL85801.1"/>
    </source>
</evidence>
<evidence type="ECO:0000313" key="4">
    <source>
        <dbReference type="WBParaSite" id="SSLN_0000058401-mRNA-1"/>
    </source>
</evidence>
<dbReference type="WBParaSite" id="SSLN_0000058401-mRNA-1">
    <property type="protein sequence ID" value="SSLN_0000058401-mRNA-1"/>
    <property type="gene ID" value="SSLN_0000058401"/>
</dbReference>
<keyword evidence="3" id="KW-1185">Reference proteome</keyword>
<gene>
    <name evidence="2" type="ORF">SSLN_LOCUS559</name>
</gene>
<evidence type="ECO:0000256" key="1">
    <source>
        <dbReference type="SAM" id="MobiDB-lite"/>
    </source>
</evidence>
<name>A0A183S8L1_SCHSO</name>
<dbReference type="EMBL" id="UYSU01000438">
    <property type="protein sequence ID" value="VDL85801.1"/>
    <property type="molecule type" value="Genomic_DNA"/>
</dbReference>
<reference evidence="4" key="1">
    <citation type="submission" date="2016-06" db="UniProtKB">
        <authorList>
            <consortium name="WormBaseParasite"/>
        </authorList>
    </citation>
    <scope>IDENTIFICATION</scope>
</reference>
<dbReference type="AlphaFoldDB" id="A0A183S8L1"/>
<dbReference type="Proteomes" id="UP000275846">
    <property type="component" value="Unassembled WGS sequence"/>
</dbReference>
<proteinExistence type="predicted"/>
<feature type="region of interest" description="Disordered" evidence="1">
    <location>
        <begin position="1"/>
        <end position="72"/>
    </location>
</feature>
<reference evidence="2 3" key="2">
    <citation type="submission" date="2018-11" db="EMBL/GenBank/DDBJ databases">
        <authorList>
            <consortium name="Pathogen Informatics"/>
        </authorList>
    </citation>
    <scope>NUCLEOTIDE SEQUENCE [LARGE SCALE GENOMIC DNA]</scope>
    <source>
        <strain evidence="2 3">NST_G2</strain>
    </source>
</reference>
<sequence length="72" mass="7866">MEVLTTTADVRTPAHDQIENKPSPALPPSITDSVNRQRMIAKDEKPPCASSSMRTEDLHPQPGPSSTQIQKT</sequence>
<accession>A0A183S8L1</accession>
<organism evidence="4">
    <name type="scientific">Schistocephalus solidus</name>
    <name type="common">Tapeworm</name>
    <dbReference type="NCBI Taxonomy" id="70667"/>
    <lineage>
        <taxon>Eukaryota</taxon>
        <taxon>Metazoa</taxon>
        <taxon>Spiralia</taxon>
        <taxon>Lophotrochozoa</taxon>
        <taxon>Platyhelminthes</taxon>
        <taxon>Cestoda</taxon>
        <taxon>Eucestoda</taxon>
        <taxon>Diphyllobothriidea</taxon>
        <taxon>Diphyllobothriidae</taxon>
        <taxon>Schistocephalus</taxon>
    </lineage>
</organism>
<protein>
    <submittedName>
        <fullName evidence="2 4">Uncharacterized protein</fullName>
    </submittedName>
</protein>